<dbReference type="InterPro" id="IPR000073">
    <property type="entry name" value="AB_hydrolase_1"/>
</dbReference>
<evidence type="ECO:0000256" key="1">
    <source>
        <dbReference type="ARBA" id="ARBA00038097"/>
    </source>
</evidence>
<dbReference type="Gene3D" id="3.40.50.1820">
    <property type="entry name" value="alpha/beta hydrolase"/>
    <property type="match status" value="1"/>
</dbReference>
<reference evidence="3" key="1">
    <citation type="journal article" date="2016" name="Ticks Tick Borne Dis.">
        <title>De novo assembly and annotation of the salivary gland transcriptome of Rhipicephalus appendiculatus male and female ticks during blood feeding.</title>
        <authorList>
            <person name="de Castro M.H."/>
            <person name="de Klerk D."/>
            <person name="Pienaar R."/>
            <person name="Latif A.A."/>
            <person name="Rees D.J."/>
            <person name="Mans B.J."/>
        </authorList>
    </citation>
    <scope>NUCLEOTIDE SEQUENCE</scope>
    <source>
        <tissue evidence="3">Salivary glands</tissue>
    </source>
</reference>
<dbReference type="InterPro" id="IPR029058">
    <property type="entry name" value="AB_hydrolase_fold"/>
</dbReference>
<feature type="domain" description="AB hydrolase-1" evidence="2">
    <location>
        <begin position="116"/>
        <end position="378"/>
    </location>
</feature>
<evidence type="ECO:0000313" key="3">
    <source>
        <dbReference type="EMBL" id="JAP80596.1"/>
    </source>
</evidence>
<keyword evidence="3" id="KW-0378">Hydrolase</keyword>
<organism evidence="3">
    <name type="scientific">Rhipicephalus appendiculatus</name>
    <name type="common">Brown ear tick</name>
    <dbReference type="NCBI Taxonomy" id="34631"/>
    <lineage>
        <taxon>Eukaryota</taxon>
        <taxon>Metazoa</taxon>
        <taxon>Ecdysozoa</taxon>
        <taxon>Arthropoda</taxon>
        <taxon>Chelicerata</taxon>
        <taxon>Arachnida</taxon>
        <taxon>Acari</taxon>
        <taxon>Parasitiformes</taxon>
        <taxon>Ixodida</taxon>
        <taxon>Ixodoidea</taxon>
        <taxon>Ixodidae</taxon>
        <taxon>Rhipicephalinae</taxon>
        <taxon>Rhipicephalus</taxon>
        <taxon>Rhipicephalus</taxon>
    </lineage>
</organism>
<comment type="similarity">
    <text evidence="1">Belongs to the peptidase S33 family. ABHD4/ABHD5 subfamily.</text>
</comment>
<protein>
    <submittedName>
        <fullName evidence="3">Abhydrolase domain-containing protein 4 isoform</fullName>
    </submittedName>
</protein>
<dbReference type="SUPFAM" id="SSF53474">
    <property type="entry name" value="alpha/beta-Hydrolases"/>
    <property type="match status" value="1"/>
</dbReference>
<name>A0A131YR73_RHIAP</name>
<sequence>MALHLGIRFIRWGTQTMDSRMCSAAAPAKAARVPSAGDCPPSCTVGAPGDMKLARWCPSSREQLQEAEEKIFSYLNRKYTGRYVEVGRYGDAVSPCRIWTITMKPESDEAVTQMPLVLIHGLGCGSALWVMNIGELSKNRVVHTLDLLGFGRSSRPSLGHDATSIEDQMVQSIEAWRQQMQLERFVLAGHSLGGFLSASYALRYPHRVAHLVLEDPWGFPVFDPGRPRGKRMGAWLAPLQLYCNRFNVLSGLRASGLLGPFIMQAALSGAHSLFGRVVTDPTAIPNYVYHCNVRRPTGEEAFRNLSVYFGWTKNPMVLRFLDLDPEVPVTFVYGKTTFITRSPAEHIKKTRINGYVDVQVLDNCGHNVHMDQPEKFNELINKVCDLANSGVKLGSASFAADRPAEE</sequence>
<accession>A0A131YR73</accession>
<dbReference type="AlphaFoldDB" id="A0A131YR73"/>
<dbReference type="GO" id="GO:0052689">
    <property type="term" value="F:carboxylic ester hydrolase activity"/>
    <property type="evidence" value="ECO:0007669"/>
    <property type="project" value="TreeGrafter"/>
</dbReference>
<dbReference type="GO" id="GO:0055088">
    <property type="term" value="P:lipid homeostasis"/>
    <property type="evidence" value="ECO:0007669"/>
    <property type="project" value="TreeGrafter"/>
</dbReference>
<dbReference type="PANTHER" id="PTHR42886:SF29">
    <property type="entry name" value="PUMMELIG, ISOFORM A"/>
    <property type="match status" value="1"/>
</dbReference>
<dbReference type="GO" id="GO:0005739">
    <property type="term" value="C:mitochondrion"/>
    <property type="evidence" value="ECO:0007669"/>
    <property type="project" value="TreeGrafter"/>
</dbReference>
<dbReference type="PANTHER" id="PTHR42886">
    <property type="entry name" value="RE40534P-RELATED"/>
    <property type="match status" value="1"/>
</dbReference>
<dbReference type="GO" id="GO:0042171">
    <property type="term" value="F:lysophosphatidic acid acyltransferase activity"/>
    <property type="evidence" value="ECO:0007669"/>
    <property type="project" value="TreeGrafter"/>
</dbReference>
<evidence type="ECO:0000259" key="2">
    <source>
        <dbReference type="Pfam" id="PF12697"/>
    </source>
</evidence>
<proteinExistence type="inferred from homology"/>
<dbReference type="GO" id="GO:0005811">
    <property type="term" value="C:lipid droplet"/>
    <property type="evidence" value="ECO:0007669"/>
    <property type="project" value="TreeGrafter"/>
</dbReference>
<dbReference type="EMBL" id="GEDV01007961">
    <property type="protein sequence ID" value="JAP80596.1"/>
    <property type="molecule type" value="Transcribed_RNA"/>
</dbReference>
<dbReference type="PRINTS" id="PR00111">
    <property type="entry name" value="ABHYDROLASE"/>
</dbReference>
<dbReference type="Pfam" id="PF12697">
    <property type="entry name" value="Abhydrolase_6"/>
    <property type="match status" value="1"/>
</dbReference>
<dbReference type="GO" id="GO:0006654">
    <property type="term" value="P:phosphatidic acid biosynthetic process"/>
    <property type="evidence" value="ECO:0007669"/>
    <property type="project" value="TreeGrafter"/>
</dbReference>